<accession>A0A7T6Z4F9</accession>
<dbReference type="GO" id="GO:0003677">
    <property type="term" value="F:DNA binding"/>
    <property type="evidence" value="ECO:0007669"/>
    <property type="project" value="InterPro"/>
</dbReference>
<evidence type="ECO:0000259" key="2">
    <source>
        <dbReference type="PROSITE" id="PS51898"/>
    </source>
</evidence>
<dbReference type="SUPFAM" id="SSF56349">
    <property type="entry name" value="DNA breaking-rejoining enzymes"/>
    <property type="match status" value="1"/>
</dbReference>
<keyword evidence="1" id="KW-0233">DNA recombination</keyword>
<dbReference type="Pfam" id="PF00589">
    <property type="entry name" value="Phage_integrase"/>
    <property type="match status" value="1"/>
</dbReference>
<organism evidence="3 4">
    <name type="scientific">Salicibibacter cibarius</name>
    <dbReference type="NCBI Taxonomy" id="2743000"/>
    <lineage>
        <taxon>Bacteria</taxon>
        <taxon>Bacillati</taxon>
        <taxon>Bacillota</taxon>
        <taxon>Bacilli</taxon>
        <taxon>Bacillales</taxon>
        <taxon>Bacillaceae</taxon>
        <taxon>Salicibibacter</taxon>
    </lineage>
</organism>
<dbReference type="Proteomes" id="UP000595823">
    <property type="component" value="Chromosome"/>
</dbReference>
<dbReference type="InterPro" id="IPR002104">
    <property type="entry name" value="Integrase_catalytic"/>
</dbReference>
<keyword evidence="4" id="KW-1185">Reference proteome</keyword>
<dbReference type="KEGG" id="scia:HUG15_11760"/>
<evidence type="ECO:0000256" key="1">
    <source>
        <dbReference type="ARBA" id="ARBA00023172"/>
    </source>
</evidence>
<dbReference type="RefSeq" id="WP_246516319.1">
    <property type="nucleotide sequence ID" value="NZ_CP054705.1"/>
</dbReference>
<dbReference type="InterPro" id="IPR011010">
    <property type="entry name" value="DNA_brk_join_enz"/>
</dbReference>
<proteinExistence type="predicted"/>
<dbReference type="PROSITE" id="PS51898">
    <property type="entry name" value="TYR_RECOMBINASE"/>
    <property type="match status" value="1"/>
</dbReference>
<dbReference type="AlphaFoldDB" id="A0A7T6Z4F9"/>
<dbReference type="EMBL" id="CP054705">
    <property type="protein sequence ID" value="QQK76166.1"/>
    <property type="molecule type" value="Genomic_DNA"/>
</dbReference>
<sequence length="79" mass="9451">MYLKNYWHRRDCPPERFTLHHLRHTFATLLIDEQGVDLKTLQELLGHESLNTTGMYTHINLWQSPLMVLHLLLQRQTAD</sequence>
<dbReference type="GO" id="GO:0006310">
    <property type="term" value="P:DNA recombination"/>
    <property type="evidence" value="ECO:0007669"/>
    <property type="project" value="UniProtKB-KW"/>
</dbReference>
<dbReference type="GO" id="GO:0015074">
    <property type="term" value="P:DNA integration"/>
    <property type="evidence" value="ECO:0007669"/>
    <property type="project" value="InterPro"/>
</dbReference>
<protein>
    <submittedName>
        <fullName evidence="3">Tyrosine-type recombinase/integrase</fullName>
    </submittedName>
</protein>
<reference evidence="3 4" key="1">
    <citation type="submission" date="2020-06" db="EMBL/GenBank/DDBJ databases">
        <title>Genomic analysis of Salicibibacter sp. NKC5-3.</title>
        <authorList>
            <person name="Oh Y.J."/>
        </authorList>
    </citation>
    <scope>NUCLEOTIDE SEQUENCE [LARGE SCALE GENOMIC DNA]</scope>
    <source>
        <strain evidence="3 4">NKC5-3</strain>
    </source>
</reference>
<dbReference type="Gene3D" id="1.10.443.10">
    <property type="entry name" value="Intergrase catalytic core"/>
    <property type="match status" value="1"/>
</dbReference>
<feature type="domain" description="Tyr recombinase" evidence="2">
    <location>
        <begin position="1"/>
        <end position="70"/>
    </location>
</feature>
<evidence type="ECO:0000313" key="3">
    <source>
        <dbReference type="EMBL" id="QQK76166.1"/>
    </source>
</evidence>
<dbReference type="InterPro" id="IPR013762">
    <property type="entry name" value="Integrase-like_cat_sf"/>
</dbReference>
<name>A0A7T6Z4F9_9BACI</name>
<gene>
    <name evidence="3" type="ORF">HUG15_11760</name>
</gene>
<evidence type="ECO:0000313" key="4">
    <source>
        <dbReference type="Proteomes" id="UP000595823"/>
    </source>
</evidence>